<dbReference type="PANTHER" id="PTHR21393:SF0">
    <property type="entry name" value="SMALL RIBOSOMAL SUBUNIT PROTEIN MS27"/>
    <property type="match status" value="1"/>
</dbReference>
<keyword evidence="2" id="KW-0689">Ribosomal protein</keyword>
<keyword evidence="2" id="KW-0687">Ribonucleoprotein</keyword>
<proteinExistence type="evidence at transcript level"/>
<comment type="subcellular location">
    <subcellularLocation>
        <location evidence="1">Mitochondrion</location>
    </subcellularLocation>
</comment>
<dbReference type="GO" id="GO:0005739">
    <property type="term" value="C:mitochondrion"/>
    <property type="evidence" value="ECO:0007669"/>
    <property type="project" value="UniProtKB-SubCell"/>
</dbReference>
<evidence type="ECO:0000256" key="1">
    <source>
        <dbReference type="ARBA" id="ARBA00004173"/>
    </source>
</evidence>
<dbReference type="GO" id="GO:0005840">
    <property type="term" value="C:ribosome"/>
    <property type="evidence" value="ECO:0007669"/>
    <property type="project" value="UniProtKB-KW"/>
</dbReference>
<sequence length="472" mass="55018">MTSKVVRRVFDRFGRTNGSLSYSACRSLLSEAYKCKEAWQQRLQVPLLQKVDVGNFALAVQGKLDKEDNIQALDMDILANKLEEMDPTQLDFAQNLFFRFRHTNESLKMGESTPYALIRALLEVGETDRLLAILQDKVNYGIFLNFFTANILMDHFIESSMYKEAAFIAYDLMLQEDLSHPLCRHLAWYSCHLRQKNWPTDEDSSQAEEEAEDEEDIEYVRVQFITNPWYDDHFDINRESLLLGKTMVAVTKGDESTLGRSYHLIGLGLYEKFDRGLELLKDILDHKDESFVCLHAIETFERSLESVVNREPPEEEKPPGTMTLEDVMPHISQIQKEQLQEQLQNMKAELHKADRISSSHNMEGELLKRTKATVMEHATLDIQEQDALFVEWERKREVELQEQLTEAQLQLKKENIIQRLLNLQECEERLSYFDEVDKINLKMKGPPAHESIMRIQEEEQYVNSPGERGKIF</sequence>
<dbReference type="InterPro" id="IPR019266">
    <property type="entry name" value="Ribosomal_mS27"/>
</dbReference>
<dbReference type="InterPro" id="IPR034913">
    <property type="entry name" value="mS27/PTCD2"/>
</dbReference>
<name>A0A7G9IS20_UREUN</name>
<protein>
    <submittedName>
        <fullName evidence="2">Mitochondrial 28S ribosomal protein S27</fullName>
    </submittedName>
</protein>
<dbReference type="PANTHER" id="PTHR21393">
    <property type="entry name" value="MITOCHONDRIAL 28S RIBOSOMAL PROTEIN S27"/>
    <property type="match status" value="1"/>
</dbReference>
<accession>A0A7G9IS20</accession>
<dbReference type="Pfam" id="PF10037">
    <property type="entry name" value="MRP-S27"/>
    <property type="match status" value="1"/>
</dbReference>
<reference evidence="2" key="1">
    <citation type="submission" date="2019-11" db="EMBL/GenBank/DDBJ databases">
        <authorList>
            <person name="Zhang T.T."/>
        </authorList>
    </citation>
    <scope>NUCLEOTIDE SEQUENCE</scope>
</reference>
<dbReference type="AlphaFoldDB" id="A0A7G9IS20"/>
<evidence type="ECO:0000313" key="2">
    <source>
        <dbReference type="EMBL" id="QNM38102.1"/>
    </source>
</evidence>
<organism evidence="2">
    <name type="scientific">Urechis unicinctus</name>
    <name type="common">Fat innkeeper worm</name>
    <name type="synonym">Chinese penis fish</name>
    <dbReference type="NCBI Taxonomy" id="6432"/>
    <lineage>
        <taxon>Eukaryota</taxon>
        <taxon>Metazoa</taxon>
        <taxon>Spiralia</taxon>
        <taxon>Lophotrochozoa</taxon>
        <taxon>Annelida</taxon>
        <taxon>Polychaeta</taxon>
        <taxon>Echiura</taxon>
        <taxon>Xenopneusta</taxon>
        <taxon>Urechidae</taxon>
        <taxon>Urechis</taxon>
    </lineage>
</organism>
<dbReference type="EMBL" id="MN733826">
    <property type="protein sequence ID" value="QNM38102.1"/>
    <property type="molecule type" value="mRNA"/>
</dbReference>